<dbReference type="InterPro" id="IPR055180">
    <property type="entry name" value="HsdR_RecA-like_helicase_dom_2"/>
</dbReference>
<dbReference type="PANTHER" id="PTHR30195:SF15">
    <property type="entry name" value="TYPE I RESTRICTION ENZYME HINDI ENDONUCLEASE SUBUNIT"/>
    <property type="match status" value="1"/>
</dbReference>
<feature type="domain" description="Helicase ATP-binding" evidence="11">
    <location>
        <begin position="287"/>
        <end position="452"/>
    </location>
</feature>
<comment type="function">
    <text evidence="10">Subunit R is required for both nuclease and ATPase activities, but not for modification.</text>
</comment>
<evidence type="ECO:0000256" key="7">
    <source>
        <dbReference type="ARBA" id="ARBA00022801"/>
    </source>
</evidence>
<evidence type="ECO:0000256" key="8">
    <source>
        <dbReference type="ARBA" id="ARBA00022840"/>
    </source>
</evidence>
<evidence type="ECO:0000256" key="1">
    <source>
        <dbReference type="ARBA" id="ARBA00000851"/>
    </source>
</evidence>
<dbReference type="REBASE" id="137573">
    <property type="entry name" value="Gsp01ORF15545P"/>
</dbReference>
<dbReference type="Pfam" id="PF04313">
    <property type="entry name" value="HSDR_N"/>
    <property type="match status" value="1"/>
</dbReference>
<dbReference type="EMBL" id="JXBL01000001">
    <property type="protein sequence ID" value="KIE43937.1"/>
    <property type="molecule type" value="Genomic_DNA"/>
</dbReference>
<dbReference type="InterPro" id="IPR007409">
    <property type="entry name" value="Restrct_endonuc_type1_HsdR_N"/>
</dbReference>
<proteinExistence type="inferred from homology"/>
<organism evidence="12 13">
    <name type="scientific">Geobacter soli</name>
    <dbReference type="NCBI Taxonomy" id="1510391"/>
    <lineage>
        <taxon>Bacteria</taxon>
        <taxon>Pseudomonadati</taxon>
        <taxon>Thermodesulfobacteriota</taxon>
        <taxon>Desulfuromonadia</taxon>
        <taxon>Geobacterales</taxon>
        <taxon>Geobacteraceae</taxon>
        <taxon>Geobacter</taxon>
    </lineage>
</organism>
<dbReference type="Pfam" id="PF22679">
    <property type="entry name" value="T1R_D3-like"/>
    <property type="match status" value="1"/>
</dbReference>
<evidence type="ECO:0000256" key="6">
    <source>
        <dbReference type="ARBA" id="ARBA00022759"/>
    </source>
</evidence>
<dbReference type="Pfam" id="PF11867">
    <property type="entry name" value="T1RH-like_C"/>
    <property type="match status" value="1"/>
</dbReference>
<dbReference type="InterPro" id="IPR004473">
    <property type="entry name" value="Restrct_endonuc_typeI_HsdR"/>
</dbReference>
<dbReference type="PROSITE" id="PS51192">
    <property type="entry name" value="HELICASE_ATP_BIND_1"/>
    <property type="match status" value="1"/>
</dbReference>
<reference evidence="12 13" key="1">
    <citation type="submission" date="2015-01" db="EMBL/GenBank/DDBJ databases">
        <title>Genome sequence of the anaerobic bacterium Geobacter soli GSS01, a dissimilatory Fe(III) reducer from soil.</title>
        <authorList>
            <person name="Yang G."/>
            <person name="Zhou S."/>
        </authorList>
    </citation>
    <scope>NUCLEOTIDE SEQUENCE [LARGE SCALE GENOMIC DNA]</scope>
    <source>
        <strain evidence="12 13">GSS01</strain>
    </source>
</reference>
<evidence type="ECO:0000256" key="5">
    <source>
        <dbReference type="ARBA" id="ARBA00022747"/>
    </source>
</evidence>
<keyword evidence="5 10" id="KW-0680">Restriction system</keyword>
<dbReference type="Gene3D" id="3.90.1570.50">
    <property type="match status" value="1"/>
</dbReference>
<comment type="similarity">
    <text evidence="2 10">Belongs to the HsdR family.</text>
</comment>
<dbReference type="SUPFAM" id="SSF52540">
    <property type="entry name" value="P-loop containing nucleoside triphosphate hydrolases"/>
    <property type="match status" value="2"/>
</dbReference>
<dbReference type="InterPro" id="IPR051268">
    <property type="entry name" value="Type-I_R_enzyme_R_subunit"/>
</dbReference>
<evidence type="ECO:0000313" key="13">
    <source>
        <dbReference type="Proteomes" id="UP000031433"/>
    </source>
</evidence>
<dbReference type="GO" id="GO:0005524">
    <property type="term" value="F:ATP binding"/>
    <property type="evidence" value="ECO:0007669"/>
    <property type="project" value="UniProtKB-KW"/>
</dbReference>
<dbReference type="NCBIfam" id="TIGR00348">
    <property type="entry name" value="hsdR"/>
    <property type="match status" value="1"/>
</dbReference>
<dbReference type="GO" id="GO:0004386">
    <property type="term" value="F:helicase activity"/>
    <property type="evidence" value="ECO:0007669"/>
    <property type="project" value="UniProtKB-KW"/>
</dbReference>
<dbReference type="InterPro" id="IPR027417">
    <property type="entry name" value="P-loop_NTPase"/>
</dbReference>
<keyword evidence="13" id="KW-1185">Reference proteome</keyword>
<dbReference type="CDD" id="cd18030">
    <property type="entry name" value="DEXHc_RE_I_HsdR"/>
    <property type="match status" value="1"/>
</dbReference>
<dbReference type="Gene3D" id="3.40.50.300">
    <property type="entry name" value="P-loop containing nucleotide triphosphate hydrolases"/>
    <property type="match status" value="2"/>
</dbReference>
<dbReference type="SMART" id="SM00487">
    <property type="entry name" value="DEXDc"/>
    <property type="match status" value="1"/>
</dbReference>
<dbReference type="EC" id="3.1.21.3" evidence="10"/>
<dbReference type="AlphaFoldDB" id="A0A0C1QSN4"/>
<keyword evidence="6" id="KW-0255">Endonuclease</keyword>
<keyword evidence="12" id="KW-0347">Helicase</keyword>
<sequence length="1070" mass="123131">MPGEMTEDRLVQQTVADYLLHDLKWDGSVFAYNEEILGPDGTLGRTSEKEVVLVRHLRQALEKLNPSLPSPAYEAALKQITETSAAKSTLQQNREKYALYRDGVLVSFKNGKGQIEQKRLRLFDFGEPENNHFLVVRELWVKGPLYRRRPDILCFVNGIPLVFFELKNVWKDIRRAYNENLTDYRDQSIPHLFDHNAFVVLSNGIEAKAGAFSSKFEHFFDWKRLSEAEPGIVDLETMLKGMCSKRALLDIVENFTLFDESSGKLVKIVARNHQYLGVNRAVAAVRDREARNGQLGVFWHTQGSGKSYSMVFFAEKVHRKLAGNFTFLVVTDREDLDNQIYKTFAGCGIVDNDKDNCRAASGDDLLGTLKADKPYVFTMVHKFNRDVNPDNPYSRRDDIIVISDEAHRTQYGRLALNMRNALPNAHYIGFTGTPLFKDDEITKRIFGDYVSTYDFQRAVDDGATVPLYYDNRGEKLAITTTEINERIADKIASFDLDEDQRASLERELGRDYHIITAGPRLDAIARDFVRHHTTRWETGKAMLVCIDKVTCVRMFELIRPHWQERIREVEAAVARAADEQEEIHLRRQLAWLRETCMAVVVSEEQNEVRRFREWELDITPHRILMKSGFETDDGRRVDLETAFKDEAHPFRIVIVCAMWLTGFDVPSLATLYLDKPLKAHTLMQAIARANRVREGKNNGLVVDYCGILKNLRKALATFTVPAEGGGAGGEGTDPVKPDEELLADLAEALDLVGRFLGEQGFELSWVVERGGFERNAAIARAKEAVNGSEESRKRFEIMARAVFKKFKACLAVEGVNDHKPRHDAVDIIYKRLQDDRDKADIDSVLRELHGLVEGAIDVAREPAEDYGKVYDLSKIDFERLCQEFKRCKQQNTITYALAVQVEKRLQRMIQRNPLRGDYYQRYQEIIRDYNREKDRITIEETFAALLRFVEELDQEEKRAIREGLDEEHLALFDLLAKPQLSPANREKLKRVSQQLLDSLKAEKLRIDSWREKEATRADVRAFIFDFLYDEQNGLPADDYTDEDVAARTSLVFEHIYQQYPDLEHSVYQFQ</sequence>
<name>A0A0C1QSN4_9BACT</name>
<keyword evidence="8 10" id="KW-0067">ATP-binding</keyword>
<dbReference type="GO" id="GO:0009307">
    <property type="term" value="P:DNA restriction-modification system"/>
    <property type="evidence" value="ECO:0007669"/>
    <property type="project" value="UniProtKB-KW"/>
</dbReference>
<dbReference type="GO" id="GO:0009035">
    <property type="term" value="F:type I site-specific deoxyribonuclease activity"/>
    <property type="evidence" value="ECO:0007669"/>
    <property type="project" value="UniProtKB-EC"/>
</dbReference>
<gene>
    <name evidence="12" type="ORF">SE37_15555</name>
</gene>
<comment type="subunit">
    <text evidence="10">The type I restriction/modification system is composed of three polypeptides R, M and S.</text>
</comment>
<comment type="catalytic activity">
    <reaction evidence="1 10">
        <text>Endonucleolytic cleavage of DNA to give random double-stranded fragments with terminal 5'-phosphates, ATP is simultaneously hydrolyzed.</text>
        <dbReference type="EC" id="3.1.21.3"/>
    </reaction>
</comment>
<evidence type="ECO:0000256" key="10">
    <source>
        <dbReference type="RuleBase" id="RU364115"/>
    </source>
</evidence>
<keyword evidence="7 10" id="KW-0378">Hydrolase</keyword>
<dbReference type="Pfam" id="PF18766">
    <property type="entry name" value="SWI2_SNF2"/>
    <property type="match status" value="1"/>
</dbReference>
<evidence type="ECO:0000256" key="9">
    <source>
        <dbReference type="ARBA" id="ARBA00023125"/>
    </source>
</evidence>
<keyword evidence="3" id="KW-0540">Nuclease</keyword>
<evidence type="ECO:0000259" key="11">
    <source>
        <dbReference type="PROSITE" id="PS51192"/>
    </source>
</evidence>
<comment type="caution">
    <text evidence="12">The sequence shown here is derived from an EMBL/GenBank/DDBJ whole genome shotgun (WGS) entry which is preliminary data.</text>
</comment>
<evidence type="ECO:0000256" key="4">
    <source>
        <dbReference type="ARBA" id="ARBA00022741"/>
    </source>
</evidence>
<dbReference type="InterPro" id="IPR040980">
    <property type="entry name" value="SWI2_SNF2"/>
</dbReference>
<dbReference type="Proteomes" id="UP000031433">
    <property type="component" value="Unassembled WGS sequence"/>
</dbReference>
<dbReference type="CDD" id="cd22332">
    <property type="entry name" value="HsdR_N"/>
    <property type="match status" value="1"/>
</dbReference>
<protein>
    <recommendedName>
        <fullName evidence="10">Type I restriction enzyme endonuclease subunit</fullName>
        <shortName evidence="10">R protein</shortName>
        <ecNumber evidence="10">3.1.21.3</ecNumber>
    </recommendedName>
</protein>
<dbReference type="PANTHER" id="PTHR30195">
    <property type="entry name" value="TYPE I SITE-SPECIFIC DEOXYRIBONUCLEASE PROTEIN SUBUNIT M AND R"/>
    <property type="match status" value="1"/>
</dbReference>
<accession>A0A0C1QSN4</accession>
<dbReference type="InterPro" id="IPR014001">
    <property type="entry name" value="Helicase_ATP-bd"/>
</dbReference>
<keyword evidence="9 10" id="KW-0238">DNA-binding</keyword>
<dbReference type="GO" id="GO:0003677">
    <property type="term" value="F:DNA binding"/>
    <property type="evidence" value="ECO:0007669"/>
    <property type="project" value="UniProtKB-KW"/>
</dbReference>
<dbReference type="CDD" id="cd18800">
    <property type="entry name" value="SF2_C_EcoR124I-like"/>
    <property type="match status" value="1"/>
</dbReference>
<dbReference type="RefSeq" id="WP_039647808.1">
    <property type="nucleotide sequence ID" value="NZ_JXBL01000001.1"/>
</dbReference>
<evidence type="ECO:0000256" key="2">
    <source>
        <dbReference type="ARBA" id="ARBA00008598"/>
    </source>
</evidence>
<evidence type="ECO:0000313" key="12">
    <source>
        <dbReference type="EMBL" id="KIE43937.1"/>
    </source>
</evidence>
<keyword evidence="4 10" id="KW-0547">Nucleotide-binding</keyword>
<dbReference type="InterPro" id="IPR021810">
    <property type="entry name" value="T1RH-like_C"/>
</dbReference>
<evidence type="ECO:0000256" key="3">
    <source>
        <dbReference type="ARBA" id="ARBA00022722"/>
    </source>
</evidence>